<name>K1MGP7_9LACT</name>
<keyword evidence="4" id="KW-1185">Reference proteome</keyword>
<dbReference type="EMBL" id="AGZE01000031">
    <property type="protein sequence ID" value="EKB55194.1"/>
    <property type="molecule type" value="Genomic_DNA"/>
</dbReference>
<dbReference type="Pfam" id="PF26273">
    <property type="entry name" value="Gly_zipper"/>
    <property type="match status" value="1"/>
</dbReference>
<comment type="caution">
    <text evidence="3">The sequence shown here is derived from an EMBL/GenBank/DDBJ whole genome shotgun (WGS) entry which is preliminary data.</text>
</comment>
<sequence length="54" mass="5308">MSNKLPDKIGTWIGIGLVLGTAIGAATNNIGLGVGMGLVIGAAIGAAMDNNKKE</sequence>
<evidence type="ECO:0000259" key="2">
    <source>
        <dbReference type="Pfam" id="PF26273"/>
    </source>
</evidence>
<evidence type="ECO:0000313" key="4">
    <source>
        <dbReference type="Proteomes" id="UP000005147"/>
    </source>
</evidence>
<reference evidence="3 4" key="1">
    <citation type="submission" date="2012-07" db="EMBL/GenBank/DDBJ databases">
        <title>The Genome Sequence of Facklamia ignava CCUG 37419.</title>
        <authorList>
            <consortium name="The Broad Institute Genome Sequencing Platform"/>
            <person name="Earl A."/>
            <person name="Ward D."/>
            <person name="Feldgarden M."/>
            <person name="Gevers D."/>
            <person name="Huys G."/>
            <person name="Walker B."/>
            <person name="Young S.K."/>
            <person name="Zeng Q."/>
            <person name="Gargeya S."/>
            <person name="Fitzgerald M."/>
            <person name="Haas B."/>
            <person name="Abouelleil A."/>
            <person name="Alvarado L."/>
            <person name="Arachchi H.M."/>
            <person name="Berlin A.M."/>
            <person name="Chapman S.B."/>
            <person name="Goldberg J."/>
            <person name="Griggs A."/>
            <person name="Gujja S."/>
            <person name="Hansen M."/>
            <person name="Howarth C."/>
            <person name="Imamovic A."/>
            <person name="Larimer J."/>
            <person name="McCowen C."/>
            <person name="Montmayeur A."/>
            <person name="Murphy C."/>
            <person name="Neiman D."/>
            <person name="Pearson M."/>
            <person name="Priest M."/>
            <person name="Roberts A."/>
            <person name="Saif S."/>
            <person name="Shea T."/>
            <person name="Sisk P."/>
            <person name="Sykes S."/>
            <person name="Wortman J."/>
            <person name="Nusbaum C."/>
            <person name="Birren B."/>
        </authorList>
    </citation>
    <scope>NUCLEOTIDE SEQUENCE [LARGE SCALE GENOMIC DNA]</scope>
    <source>
        <strain evidence="3 4">CCUG 37419</strain>
    </source>
</reference>
<gene>
    <name evidence="3" type="ORF">HMPREF9707_01152</name>
</gene>
<keyword evidence="1" id="KW-0812">Transmembrane</keyword>
<dbReference type="AlphaFoldDB" id="K1MGP7"/>
<keyword evidence="1" id="KW-1133">Transmembrane helix</keyword>
<dbReference type="InterPro" id="IPR058598">
    <property type="entry name" value="Gly_zipper-like_dom"/>
</dbReference>
<keyword evidence="1" id="KW-0472">Membrane</keyword>
<protein>
    <recommendedName>
        <fullName evidence="2">Glycine zipper-like domain-containing protein</fullName>
    </recommendedName>
</protein>
<dbReference type="Proteomes" id="UP000005147">
    <property type="component" value="Unassembled WGS sequence"/>
</dbReference>
<dbReference type="HOGENOM" id="CLU_184356_1_1_9"/>
<evidence type="ECO:0000313" key="3">
    <source>
        <dbReference type="EMBL" id="EKB55194.1"/>
    </source>
</evidence>
<dbReference type="RefSeq" id="WP_006701797.1">
    <property type="nucleotide sequence ID" value="NZ_JH932301.1"/>
</dbReference>
<organism evidence="3 4">
    <name type="scientific">Falseniella ignava CCUG 37419</name>
    <dbReference type="NCBI Taxonomy" id="883112"/>
    <lineage>
        <taxon>Bacteria</taxon>
        <taxon>Bacillati</taxon>
        <taxon>Bacillota</taxon>
        <taxon>Bacilli</taxon>
        <taxon>Lactobacillales</taxon>
        <taxon>Aerococcaceae</taxon>
        <taxon>Falseniella</taxon>
    </lineage>
</organism>
<dbReference type="PATRIC" id="fig|883112.3.peg.1144"/>
<accession>K1MGP7</accession>
<evidence type="ECO:0000256" key="1">
    <source>
        <dbReference type="SAM" id="Phobius"/>
    </source>
</evidence>
<dbReference type="STRING" id="883112.HMPREF9707_01152"/>
<feature type="transmembrane region" description="Helical" evidence="1">
    <location>
        <begin position="32"/>
        <end position="48"/>
    </location>
</feature>
<feature type="transmembrane region" description="Helical" evidence="1">
    <location>
        <begin position="9"/>
        <end position="26"/>
    </location>
</feature>
<proteinExistence type="predicted"/>
<feature type="domain" description="Glycine zipper-like" evidence="2">
    <location>
        <begin position="5"/>
        <end position="49"/>
    </location>
</feature>